<evidence type="ECO:0000256" key="8">
    <source>
        <dbReference type="RuleBase" id="RU000461"/>
    </source>
</evidence>
<feature type="non-terminal residue" evidence="9">
    <location>
        <position position="1"/>
    </location>
</feature>
<comment type="cofactor">
    <cofactor evidence="7">
        <name>heme</name>
        <dbReference type="ChEBI" id="CHEBI:30413"/>
    </cofactor>
</comment>
<sequence length="110" mass="12517">YVLPPDSVVLLSPYVTHRHPTFWPVPHSFQPERFGATAGRHRHRCAFLPFGAGPRRCIGQPLAILEMHLAVSALLQMYTFALPSSTPIRPEFATTLRPRNGLWLTVQYWP</sequence>
<feature type="binding site" description="axial binding residue" evidence="7">
    <location>
        <position position="57"/>
    </location>
    <ligand>
        <name>heme</name>
        <dbReference type="ChEBI" id="CHEBI:30413"/>
    </ligand>
    <ligandPart>
        <name>Fe</name>
        <dbReference type="ChEBI" id="CHEBI:18248"/>
    </ligandPart>
</feature>
<accession>A0A937W8D7</accession>
<proteinExistence type="inferred from homology"/>
<dbReference type="PANTHER" id="PTHR24291:SF50">
    <property type="entry name" value="BIFUNCTIONAL ALBAFLAVENONE MONOOXYGENASE_TERPENE SYNTHASE"/>
    <property type="match status" value="1"/>
</dbReference>
<keyword evidence="4 8" id="KW-0560">Oxidoreductase</keyword>
<evidence type="ECO:0000313" key="10">
    <source>
        <dbReference type="Proteomes" id="UP000712673"/>
    </source>
</evidence>
<dbReference type="InterPro" id="IPR036396">
    <property type="entry name" value="Cyt_P450_sf"/>
</dbReference>
<dbReference type="InterPro" id="IPR017972">
    <property type="entry name" value="Cyt_P450_CS"/>
</dbReference>
<dbReference type="GO" id="GO:0020037">
    <property type="term" value="F:heme binding"/>
    <property type="evidence" value="ECO:0007669"/>
    <property type="project" value="InterPro"/>
</dbReference>
<evidence type="ECO:0000256" key="3">
    <source>
        <dbReference type="ARBA" id="ARBA00022723"/>
    </source>
</evidence>
<dbReference type="EMBL" id="VGLS01001174">
    <property type="protein sequence ID" value="MBM3227065.1"/>
    <property type="molecule type" value="Genomic_DNA"/>
</dbReference>
<dbReference type="InterPro" id="IPR001128">
    <property type="entry name" value="Cyt_P450"/>
</dbReference>
<protein>
    <submittedName>
        <fullName evidence="9">Cytochrome P450</fullName>
    </submittedName>
</protein>
<evidence type="ECO:0000313" key="9">
    <source>
        <dbReference type="EMBL" id="MBM3227065.1"/>
    </source>
</evidence>
<dbReference type="GO" id="GO:0004497">
    <property type="term" value="F:monooxygenase activity"/>
    <property type="evidence" value="ECO:0007669"/>
    <property type="project" value="UniProtKB-KW"/>
</dbReference>
<dbReference type="Gene3D" id="1.10.630.10">
    <property type="entry name" value="Cytochrome P450"/>
    <property type="match status" value="1"/>
</dbReference>
<dbReference type="Proteomes" id="UP000712673">
    <property type="component" value="Unassembled WGS sequence"/>
</dbReference>
<evidence type="ECO:0000256" key="1">
    <source>
        <dbReference type="ARBA" id="ARBA00010617"/>
    </source>
</evidence>
<reference evidence="9" key="1">
    <citation type="submission" date="2019-03" db="EMBL/GenBank/DDBJ databases">
        <title>Lake Tanganyika Metagenome-Assembled Genomes (MAGs).</title>
        <authorList>
            <person name="Tran P."/>
        </authorList>
    </citation>
    <scope>NUCLEOTIDE SEQUENCE</scope>
    <source>
        <strain evidence="9">K_DeepCast_65m_m2_066</strain>
    </source>
</reference>
<gene>
    <name evidence="9" type="ORF">FJZ47_25135</name>
</gene>
<name>A0A937W8D7_UNCTE</name>
<comment type="caution">
    <text evidence="9">The sequence shown here is derived from an EMBL/GenBank/DDBJ whole genome shotgun (WGS) entry which is preliminary data.</text>
</comment>
<keyword evidence="2 7" id="KW-0349">Heme</keyword>
<dbReference type="GO" id="GO:0005506">
    <property type="term" value="F:iron ion binding"/>
    <property type="evidence" value="ECO:0007669"/>
    <property type="project" value="InterPro"/>
</dbReference>
<comment type="similarity">
    <text evidence="1 8">Belongs to the cytochrome P450 family.</text>
</comment>
<keyword evidence="3 7" id="KW-0479">Metal-binding</keyword>
<dbReference type="PROSITE" id="PS00086">
    <property type="entry name" value="CYTOCHROME_P450"/>
    <property type="match status" value="1"/>
</dbReference>
<keyword evidence="5 7" id="KW-0408">Iron</keyword>
<dbReference type="Pfam" id="PF00067">
    <property type="entry name" value="p450"/>
    <property type="match status" value="1"/>
</dbReference>
<dbReference type="InterPro" id="IPR050196">
    <property type="entry name" value="Cytochrome_P450_Monoox"/>
</dbReference>
<evidence type="ECO:0000256" key="7">
    <source>
        <dbReference type="PIRSR" id="PIRSR602403-1"/>
    </source>
</evidence>
<dbReference type="SUPFAM" id="SSF48264">
    <property type="entry name" value="Cytochrome P450"/>
    <property type="match status" value="1"/>
</dbReference>
<dbReference type="InterPro" id="IPR002403">
    <property type="entry name" value="Cyt_P450_E_grp-IV"/>
</dbReference>
<evidence type="ECO:0000256" key="6">
    <source>
        <dbReference type="ARBA" id="ARBA00023033"/>
    </source>
</evidence>
<dbReference type="PANTHER" id="PTHR24291">
    <property type="entry name" value="CYTOCHROME P450 FAMILY 4"/>
    <property type="match status" value="1"/>
</dbReference>
<dbReference type="PRINTS" id="PR00465">
    <property type="entry name" value="EP450IV"/>
</dbReference>
<dbReference type="AlphaFoldDB" id="A0A937W8D7"/>
<evidence type="ECO:0000256" key="4">
    <source>
        <dbReference type="ARBA" id="ARBA00023002"/>
    </source>
</evidence>
<keyword evidence="6 8" id="KW-0503">Monooxygenase</keyword>
<evidence type="ECO:0000256" key="2">
    <source>
        <dbReference type="ARBA" id="ARBA00022617"/>
    </source>
</evidence>
<organism evidence="9 10">
    <name type="scientific">Tectimicrobiota bacterium</name>
    <dbReference type="NCBI Taxonomy" id="2528274"/>
    <lineage>
        <taxon>Bacteria</taxon>
        <taxon>Pseudomonadati</taxon>
        <taxon>Nitrospinota/Tectimicrobiota group</taxon>
        <taxon>Candidatus Tectimicrobiota</taxon>
    </lineage>
</organism>
<evidence type="ECO:0000256" key="5">
    <source>
        <dbReference type="ARBA" id="ARBA00023004"/>
    </source>
</evidence>
<dbReference type="GO" id="GO:0016705">
    <property type="term" value="F:oxidoreductase activity, acting on paired donors, with incorporation or reduction of molecular oxygen"/>
    <property type="evidence" value="ECO:0007669"/>
    <property type="project" value="InterPro"/>
</dbReference>